<comment type="caution">
    <text evidence="1">The sequence shown here is derived from an EMBL/GenBank/DDBJ whole genome shotgun (WGS) entry which is preliminary data.</text>
</comment>
<evidence type="ECO:0000313" key="2">
    <source>
        <dbReference type="Proteomes" id="UP000814033"/>
    </source>
</evidence>
<reference evidence="1" key="2">
    <citation type="journal article" date="2022" name="New Phytol.">
        <title>Evolutionary transition to the ectomycorrhizal habit in the genomes of a hyperdiverse lineage of mushroom-forming fungi.</title>
        <authorList>
            <person name="Looney B."/>
            <person name="Miyauchi S."/>
            <person name="Morin E."/>
            <person name="Drula E."/>
            <person name="Courty P.E."/>
            <person name="Kohler A."/>
            <person name="Kuo A."/>
            <person name="LaButti K."/>
            <person name="Pangilinan J."/>
            <person name="Lipzen A."/>
            <person name="Riley R."/>
            <person name="Andreopoulos W."/>
            <person name="He G."/>
            <person name="Johnson J."/>
            <person name="Nolan M."/>
            <person name="Tritt A."/>
            <person name="Barry K.W."/>
            <person name="Grigoriev I.V."/>
            <person name="Nagy L.G."/>
            <person name="Hibbett D."/>
            <person name="Henrissat B."/>
            <person name="Matheny P.B."/>
            <person name="Labbe J."/>
            <person name="Martin F.M."/>
        </authorList>
    </citation>
    <scope>NUCLEOTIDE SEQUENCE</scope>
    <source>
        <strain evidence="1">FP105234-sp</strain>
    </source>
</reference>
<dbReference type="EMBL" id="MU275901">
    <property type="protein sequence ID" value="KAI0047610.1"/>
    <property type="molecule type" value="Genomic_DNA"/>
</dbReference>
<protein>
    <submittedName>
        <fullName evidence="1">Uncharacterized protein</fullName>
    </submittedName>
</protein>
<accession>A0ACB8RVF5</accession>
<reference evidence="1" key="1">
    <citation type="submission" date="2021-02" db="EMBL/GenBank/DDBJ databases">
        <authorList>
            <consortium name="DOE Joint Genome Institute"/>
            <person name="Ahrendt S."/>
            <person name="Looney B.P."/>
            <person name="Miyauchi S."/>
            <person name="Morin E."/>
            <person name="Drula E."/>
            <person name="Courty P.E."/>
            <person name="Chicoki N."/>
            <person name="Fauchery L."/>
            <person name="Kohler A."/>
            <person name="Kuo A."/>
            <person name="Labutti K."/>
            <person name="Pangilinan J."/>
            <person name="Lipzen A."/>
            <person name="Riley R."/>
            <person name="Andreopoulos W."/>
            <person name="He G."/>
            <person name="Johnson J."/>
            <person name="Barry K.W."/>
            <person name="Grigoriev I.V."/>
            <person name="Nagy L."/>
            <person name="Hibbett D."/>
            <person name="Henrissat B."/>
            <person name="Matheny P.B."/>
            <person name="Labbe J."/>
            <person name="Martin F."/>
        </authorList>
    </citation>
    <scope>NUCLEOTIDE SEQUENCE</scope>
    <source>
        <strain evidence="1">FP105234-sp</strain>
    </source>
</reference>
<keyword evidence="2" id="KW-1185">Reference proteome</keyword>
<name>A0ACB8RVF5_9AGAM</name>
<dbReference type="Proteomes" id="UP000814033">
    <property type="component" value="Unassembled WGS sequence"/>
</dbReference>
<organism evidence="1 2">
    <name type="scientific">Auriscalpium vulgare</name>
    <dbReference type="NCBI Taxonomy" id="40419"/>
    <lineage>
        <taxon>Eukaryota</taxon>
        <taxon>Fungi</taxon>
        <taxon>Dikarya</taxon>
        <taxon>Basidiomycota</taxon>
        <taxon>Agaricomycotina</taxon>
        <taxon>Agaricomycetes</taxon>
        <taxon>Russulales</taxon>
        <taxon>Auriscalpiaceae</taxon>
        <taxon>Auriscalpium</taxon>
    </lineage>
</organism>
<sequence length="133" mass="14371">MDLAKDEAGRDIPVDIDRSDANGLSVCVPFRAALDVAAAYFPGVPALSSATSYRASPTHPILWLKNMICVRVDDLKVLPPGSGSCLYETSVEAAGAGTRATGIRNYGYFTRTNLNSNLHDQVLKFKLHCNEEV</sequence>
<proteinExistence type="predicted"/>
<gene>
    <name evidence="1" type="ORF">FA95DRAFT_1209134</name>
</gene>
<evidence type="ECO:0000313" key="1">
    <source>
        <dbReference type="EMBL" id="KAI0047610.1"/>
    </source>
</evidence>